<dbReference type="EMBL" id="AGAZ01000070">
    <property type="protein sequence ID" value="EGZ44550.1"/>
    <property type="molecule type" value="Genomic_DNA"/>
</dbReference>
<name>G4CST5_9NEIS</name>
<accession>G4CST5</accession>
<dbReference type="HOGENOM" id="CLU_3170726_0_0_4"/>
<organism evidence="1 2">
    <name type="scientific">Neisseria wadsworthii 9715</name>
    <dbReference type="NCBI Taxonomy" id="1030841"/>
    <lineage>
        <taxon>Bacteria</taxon>
        <taxon>Pseudomonadati</taxon>
        <taxon>Pseudomonadota</taxon>
        <taxon>Betaproteobacteria</taxon>
        <taxon>Neisseriales</taxon>
        <taxon>Neisseriaceae</taxon>
        <taxon>Neisseria</taxon>
    </lineage>
</organism>
<evidence type="ECO:0000313" key="2">
    <source>
        <dbReference type="Proteomes" id="UP000005336"/>
    </source>
</evidence>
<dbReference type="STRING" id="1030841.HMPREF9370_2076"/>
<dbReference type="Proteomes" id="UP000005336">
    <property type="component" value="Unassembled WGS sequence"/>
</dbReference>
<evidence type="ECO:0000313" key="1">
    <source>
        <dbReference type="EMBL" id="EGZ44550.1"/>
    </source>
</evidence>
<gene>
    <name evidence="1" type="ORF">HMPREF9370_2076</name>
</gene>
<sequence length="47" mass="5686">MLMRTAFFNGGQAKLISMFQTFSGMNDWDLLTDFRWLLVRFRKECYV</sequence>
<protein>
    <submittedName>
        <fullName evidence="1">Uncharacterized protein</fullName>
    </submittedName>
</protein>
<comment type="caution">
    <text evidence="1">The sequence shown here is derived from an EMBL/GenBank/DDBJ whole genome shotgun (WGS) entry which is preliminary data.</text>
</comment>
<proteinExistence type="predicted"/>
<keyword evidence="2" id="KW-1185">Reference proteome</keyword>
<dbReference type="AlphaFoldDB" id="G4CST5"/>
<reference evidence="1 2" key="1">
    <citation type="submission" date="2011-06" db="EMBL/GenBank/DDBJ databases">
        <authorList>
            <person name="Muzny D."/>
            <person name="Qin X."/>
            <person name="Deng J."/>
            <person name="Jiang H."/>
            <person name="Liu Y."/>
            <person name="Qu J."/>
            <person name="Song X.-Z."/>
            <person name="Zhang L."/>
            <person name="Thornton R."/>
            <person name="Coyle M."/>
            <person name="Francisco L."/>
            <person name="Jackson L."/>
            <person name="Javaid M."/>
            <person name="Korchina V."/>
            <person name="Kovar C."/>
            <person name="Mata R."/>
            <person name="Mathew T."/>
            <person name="Ngo R."/>
            <person name="Nguyen L."/>
            <person name="Nguyen N."/>
            <person name="Okwuonu G."/>
            <person name="Ongeri F."/>
            <person name="Pham C."/>
            <person name="Simmons D."/>
            <person name="Wilczek-Boney K."/>
            <person name="Hale W."/>
            <person name="Jakkamsetti A."/>
            <person name="Pham P."/>
            <person name="Ruth R."/>
            <person name="San Lucas F."/>
            <person name="Warren J."/>
            <person name="Zhang J."/>
            <person name="Zhao Z."/>
            <person name="Zhou C."/>
            <person name="Zhu D."/>
            <person name="Lee S."/>
            <person name="Bess C."/>
            <person name="Blankenburg K."/>
            <person name="Forbes L."/>
            <person name="Fu Q."/>
            <person name="Gubbala S."/>
            <person name="Hirani K."/>
            <person name="Jayaseelan J.C."/>
            <person name="Lara F."/>
            <person name="Munidasa M."/>
            <person name="Palculict T."/>
            <person name="Patil S."/>
            <person name="Pu L.-L."/>
            <person name="Saada N."/>
            <person name="Tang L."/>
            <person name="Weissenberger G."/>
            <person name="Zhu Y."/>
            <person name="Hemphill L."/>
            <person name="Shang Y."/>
            <person name="Youmans B."/>
            <person name="Ayvaz T."/>
            <person name="Ross M."/>
            <person name="Santibanez J."/>
            <person name="Aqrawi P."/>
            <person name="Gross S."/>
            <person name="Joshi V."/>
            <person name="Fowler G."/>
            <person name="Nazareth L."/>
            <person name="Reid J."/>
            <person name="Worley K."/>
            <person name="Petrosino J."/>
            <person name="Highlander S."/>
            <person name="Gibbs R."/>
        </authorList>
    </citation>
    <scope>NUCLEOTIDE SEQUENCE [LARGE SCALE GENOMIC DNA]</scope>
    <source>
        <strain evidence="1 2">9715</strain>
    </source>
</reference>